<dbReference type="RefSeq" id="WP_142080103.1">
    <property type="nucleotide sequence ID" value="NZ_VFPT01000001.1"/>
</dbReference>
<sequence length="152" mass="15951">MTGLITGRLVLAALFLSAPASADPVFQAHSADGGVVASLPMPQGQEICLHWAHSVTGGKVADCFQNRDDHLTLTRSYLHDFAAGLGEVEGRGTLTPAQQGGYWIGDIDEALPGNRLKLRTGSSAVGHRLVAGDHTVPLPLQSALTLILTHPN</sequence>
<organism evidence="2 3">
    <name type="scientific">Roseinatronobacter monicus</name>
    <dbReference type="NCBI Taxonomy" id="393481"/>
    <lineage>
        <taxon>Bacteria</taxon>
        <taxon>Pseudomonadati</taxon>
        <taxon>Pseudomonadota</taxon>
        <taxon>Alphaproteobacteria</taxon>
        <taxon>Rhodobacterales</taxon>
        <taxon>Paracoccaceae</taxon>
        <taxon>Roseinatronobacter</taxon>
    </lineage>
</organism>
<evidence type="ECO:0000313" key="2">
    <source>
        <dbReference type="EMBL" id="TQM92371.1"/>
    </source>
</evidence>
<evidence type="ECO:0000256" key="1">
    <source>
        <dbReference type="SAM" id="SignalP"/>
    </source>
</evidence>
<feature type="signal peptide" evidence="1">
    <location>
        <begin position="1"/>
        <end position="22"/>
    </location>
</feature>
<dbReference type="Pfam" id="PF08905">
    <property type="entry name" value="DUF1850"/>
    <property type="match status" value="1"/>
</dbReference>
<evidence type="ECO:0008006" key="4">
    <source>
        <dbReference type="Google" id="ProtNLM"/>
    </source>
</evidence>
<dbReference type="OrthoDB" id="7345320at2"/>
<keyword evidence="1" id="KW-0732">Signal</keyword>
<dbReference type="EMBL" id="VFPT01000001">
    <property type="protein sequence ID" value="TQM92371.1"/>
    <property type="molecule type" value="Genomic_DNA"/>
</dbReference>
<keyword evidence="3" id="KW-1185">Reference proteome</keyword>
<protein>
    <recommendedName>
        <fullName evidence="4">DUF1850 domain-containing protein</fullName>
    </recommendedName>
</protein>
<reference evidence="2 3" key="1">
    <citation type="submission" date="2019-06" db="EMBL/GenBank/DDBJ databases">
        <title>Genomic Encyclopedia of Archaeal and Bacterial Type Strains, Phase II (KMG-II): from individual species to whole genera.</title>
        <authorList>
            <person name="Goeker M."/>
        </authorList>
    </citation>
    <scope>NUCLEOTIDE SEQUENCE [LARGE SCALE GENOMIC DNA]</scope>
    <source>
        <strain evidence="2 3">DSM 18423</strain>
    </source>
</reference>
<proteinExistence type="predicted"/>
<feature type="chain" id="PRO_5022167850" description="DUF1850 domain-containing protein" evidence="1">
    <location>
        <begin position="23"/>
        <end position="152"/>
    </location>
</feature>
<gene>
    <name evidence="2" type="ORF">BD293_0972</name>
</gene>
<dbReference type="Proteomes" id="UP000320582">
    <property type="component" value="Unassembled WGS sequence"/>
</dbReference>
<dbReference type="AlphaFoldDB" id="A0A543KBB0"/>
<accession>A0A543KBB0</accession>
<evidence type="ECO:0000313" key="3">
    <source>
        <dbReference type="Proteomes" id="UP000320582"/>
    </source>
</evidence>
<dbReference type="InterPro" id="IPR015001">
    <property type="entry name" value="DUF1850"/>
</dbReference>
<comment type="caution">
    <text evidence="2">The sequence shown here is derived from an EMBL/GenBank/DDBJ whole genome shotgun (WGS) entry which is preliminary data.</text>
</comment>
<name>A0A543KBB0_9RHOB</name>